<dbReference type="AlphaFoldDB" id="A0A0D2ER59"/>
<keyword evidence="2" id="KW-1185">Reference proteome</keyword>
<protein>
    <submittedName>
        <fullName evidence="1">Uncharacterized protein</fullName>
    </submittedName>
</protein>
<evidence type="ECO:0000313" key="2">
    <source>
        <dbReference type="Proteomes" id="UP000054342"/>
    </source>
</evidence>
<proteinExistence type="predicted"/>
<gene>
    <name evidence="1" type="ORF">PV05_02734</name>
</gene>
<evidence type="ECO:0000313" key="1">
    <source>
        <dbReference type="EMBL" id="KIW58193.1"/>
    </source>
</evidence>
<reference evidence="1 2" key="1">
    <citation type="submission" date="2015-01" db="EMBL/GenBank/DDBJ databases">
        <title>The Genome Sequence of Exophiala xenobiotica CBS118157.</title>
        <authorList>
            <consortium name="The Broad Institute Genomics Platform"/>
            <person name="Cuomo C."/>
            <person name="de Hoog S."/>
            <person name="Gorbushina A."/>
            <person name="Stielow B."/>
            <person name="Teixiera M."/>
            <person name="Abouelleil A."/>
            <person name="Chapman S.B."/>
            <person name="Priest M."/>
            <person name="Young S.K."/>
            <person name="Wortman J."/>
            <person name="Nusbaum C."/>
            <person name="Birren B."/>
        </authorList>
    </citation>
    <scope>NUCLEOTIDE SEQUENCE [LARGE SCALE GENOMIC DNA]</scope>
    <source>
        <strain evidence="1 2">CBS 118157</strain>
    </source>
</reference>
<dbReference type="RefSeq" id="XP_013318777.1">
    <property type="nucleotide sequence ID" value="XM_013463323.1"/>
</dbReference>
<dbReference type="EMBL" id="KN847318">
    <property type="protein sequence ID" value="KIW58193.1"/>
    <property type="molecule type" value="Genomic_DNA"/>
</dbReference>
<organism evidence="1 2">
    <name type="scientific">Exophiala xenobiotica</name>
    <dbReference type="NCBI Taxonomy" id="348802"/>
    <lineage>
        <taxon>Eukaryota</taxon>
        <taxon>Fungi</taxon>
        <taxon>Dikarya</taxon>
        <taxon>Ascomycota</taxon>
        <taxon>Pezizomycotina</taxon>
        <taxon>Eurotiomycetes</taxon>
        <taxon>Chaetothyriomycetidae</taxon>
        <taxon>Chaetothyriales</taxon>
        <taxon>Herpotrichiellaceae</taxon>
        <taxon>Exophiala</taxon>
    </lineage>
</organism>
<dbReference type="Proteomes" id="UP000054342">
    <property type="component" value="Unassembled WGS sequence"/>
</dbReference>
<accession>A0A0D2ER59</accession>
<sequence length="192" mass="21548">MAISIFLSCPQPINKAQQEFIDKVSRWLQDRGMLPRTLGVTDYSDVAPLEAIRSLMAGSNGLLCVAFRRTHIEKGERTVRVGAGGRNKLETKPINDVWLTSPWAHIEPAMAYQIGLPILILREAGVVEDGVLEKGVIGSLYMPEFDLDLALAPDFDEQEHYLNSQEWVAIGRRWEAHVRNVVANKGRPPKLY</sequence>
<dbReference type="HOGENOM" id="CLU_083559_1_0_1"/>
<dbReference type="GeneID" id="25324642"/>
<name>A0A0D2ER59_9EURO</name>
<dbReference type="OrthoDB" id="5364520at2759"/>